<protein>
    <recommendedName>
        <fullName evidence="4">Secreted protein</fullName>
    </recommendedName>
</protein>
<dbReference type="AlphaFoldDB" id="A0A8D2H548"/>
<evidence type="ECO:0000313" key="3">
    <source>
        <dbReference type="Proteomes" id="UP000694417"/>
    </source>
</evidence>
<feature type="chain" id="PRO_5034524605" description="Secreted protein" evidence="1">
    <location>
        <begin position="27"/>
        <end position="64"/>
    </location>
</feature>
<sequence>MMALGTLTGSGNWFSALVIRVTLLKCLIISTYHSTDFEVHLNCSLFFPETFCHLYRCTLCVCCL</sequence>
<reference evidence="2" key="2">
    <citation type="submission" date="2025-09" db="UniProtKB">
        <authorList>
            <consortium name="Ensembl"/>
        </authorList>
    </citation>
    <scope>IDENTIFICATION</scope>
</reference>
<accession>A0A8D2H548</accession>
<dbReference type="GeneTree" id="ENSGT00960000189947"/>
<keyword evidence="3" id="KW-1185">Reference proteome</keyword>
<dbReference type="Ensembl" id="ENSUPAT00010013065.1">
    <property type="protein sequence ID" value="ENSUPAP00010011374.1"/>
    <property type="gene ID" value="ENSUPAG00010009241.1"/>
</dbReference>
<name>A0A8D2H548_UROPR</name>
<feature type="signal peptide" evidence="1">
    <location>
        <begin position="1"/>
        <end position="26"/>
    </location>
</feature>
<evidence type="ECO:0000313" key="2">
    <source>
        <dbReference type="Ensembl" id="ENSUPAP00010011374.1"/>
    </source>
</evidence>
<evidence type="ECO:0008006" key="4">
    <source>
        <dbReference type="Google" id="ProtNLM"/>
    </source>
</evidence>
<evidence type="ECO:0000256" key="1">
    <source>
        <dbReference type="SAM" id="SignalP"/>
    </source>
</evidence>
<organism evidence="2 3">
    <name type="scientific">Urocitellus parryii</name>
    <name type="common">Arctic ground squirrel</name>
    <name type="synonym">Spermophilus parryii</name>
    <dbReference type="NCBI Taxonomy" id="9999"/>
    <lineage>
        <taxon>Eukaryota</taxon>
        <taxon>Metazoa</taxon>
        <taxon>Chordata</taxon>
        <taxon>Craniata</taxon>
        <taxon>Vertebrata</taxon>
        <taxon>Euteleostomi</taxon>
        <taxon>Mammalia</taxon>
        <taxon>Eutheria</taxon>
        <taxon>Euarchontoglires</taxon>
        <taxon>Glires</taxon>
        <taxon>Rodentia</taxon>
        <taxon>Sciuromorpha</taxon>
        <taxon>Sciuridae</taxon>
        <taxon>Xerinae</taxon>
        <taxon>Marmotini</taxon>
        <taxon>Urocitellus</taxon>
    </lineage>
</organism>
<dbReference type="Proteomes" id="UP000694417">
    <property type="component" value="Unplaced"/>
</dbReference>
<keyword evidence="1" id="KW-0732">Signal</keyword>
<reference evidence="2" key="1">
    <citation type="submission" date="2025-08" db="UniProtKB">
        <authorList>
            <consortium name="Ensembl"/>
        </authorList>
    </citation>
    <scope>IDENTIFICATION</scope>
</reference>
<proteinExistence type="predicted"/>